<sequence length="151" mass="15942">DSQVNMSGGVIVVAMKASDNSQVSISGGAILGDIYAGTNSNDGSTITFAGSNFRINGTSVGYGEYDTMGRDSVHATLTGTLANDEPVDNEFYIYGSSSIVLVPDPVVPDPYCTWPIVGDVSKDCRVDIVDLAMIAANWMTCNLEPQSACWE</sequence>
<reference evidence="1" key="1">
    <citation type="journal article" date="2015" name="Nature">
        <title>Complex archaea that bridge the gap between prokaryotes and eukaryotes.</title>
        <authorList>
            <person name="Spang A."/>
            <person name="Saw J.H."/>
            <person name="Jorgensen S.L."/>
            <person name="Zaremba-Niedzwiedzka K."/>
            <person name="Martijn J."/>
            <person name="Lind A.E."/>
            <person name="van Eijk R."/>
            <person name="Schleper C."/>
            <person name="Guy L."/>
            <person name="Ettema T.J."/>
        </authorList>
    </citation>
    <scope>NUCLEOTIDE SEQUENCE</scope>
</reference>
<accession>A0A0F8Y2U2</accession>
<gene>
    <name evidence="1" type="ORF">LCGC14_2872020</name>
</gene>
<dbReference type="AlphaFoldDB" id="A0A0F8Y2U2"/>
<feature type="non-terminal residue" evidence="1">
    <location>
        <position position="1"/>
    </location>
</feature>
<name>A0A0F8Y2U2_9ZZZZ</name>
<comment type="caution">
    <text evidence="1">The sequence shown here is derived from an EMBL/GenBank/DDBJ whole genome shotgun (WGS) entry which is preliminary data.</text>
</comment>
<evidence type="ECO:0000313" key="1">
    <source>
        <dbReference type="EMBL" id="KKK75608.1"/>
    </source>
</evidence>
<evidence type="ECO:0008006" key="2">
    <source>
        <dbReference type="Google" id="ProtNLM"/>
    </source>
</evidence>
<organism evidence="1">
    <name type="scientific">marine sediment metagenome</name>
    <dbReference type="NCBI Taxonomy" id="412755"/>
    <lineage>
        <taxon>unclassified sequences</taxon>
        <taxon>metagenomes</taxon>
        <taxon>ecological metagenomes</taxon>
    </lineage>
</organism>
<protein>
    <recommendedName>
        <fullName evidence="2">Dockerin domain-containing protein</fullName>
    </recommendedName>
</protein>
<proteinExistence type="predicted"/>
<dbReference type="EMBL" id="LAZR01055785">
    <property type="protein sequence ID" value="KKK75608.1"/>
    <property type="molecule type" value="Genomic_DNA"/>
</dbReference>